<evidence type="ECO:0000256" key="3">
    <source>
        <dbReference type="ARBA" id="ARBA00022692"/>
    </source>
</evidence>
<gene>
    <name evidence="8" type="ORF">F1737_01405</name>
</gene>
<dbReference type="EMBL" id="CP043875">
    <property type="protein sequence ID" value="WOF15429.1"/>
    <property type="molecule type" value="Genomic_DNA"/>
</dbReference>
<dbReference type="PANTHER" id="PTHR42718">
    <property type="entry name" value="MAJOR FACILITATOR SUPERFAMILY MULTIDRUG TRANSPORTER MFSC"/>
    <property type="match status" value="1"/>
</dbReference>
<feature type="transmembrane region" description="Helical" evidence="6">
    <location>
        <begin position="201"/>
        <end position="219"/>
    </location>
</feature>
<protein>
    <submittedName>
        <fullName evidence="8">MFS transporter</fullName>
    </submittedName>
</protein>
<dbReference type="PROSITE" id="PS50850">
    <property type="entry name" value="MFS"/>
    <property type="match status" value="1"/>
</dbReference>
<evidence type="ECO:0000256" key="6">
    <source>
        <dbReference type="SAM" id="Phobius"/>
    </source>
</evidence>
<feature type="transmembrane region" description="Helical" evidence="6">
    <location>
        <begin position="270"/>
        <end position="292"/>
    </location>
</feature>
<organism evidence="8 9">
    <name type="scientific">Methanochimaera problematica</name>
    <dbReference type="NCBI Taxonomy" id="2609417"/>
    <lineage>
        <taxon>Archaea</taxon>
        <taxon>Methanobacteriati</taxon>
        <taxon>Methanobacteriota</taxon>
        <taxon>Stenosarchaea group</taxon>
        <taxon>Methanomicrobia</taxon>
        <taxon>Methanomicrobiales</taxon>
        <taxon>Methanomicrobiaceae</taxon>
        <taxon>Methanochimaera</taxon>
    </lineage>
</organism>
<dbReference type="CDD" id="cd17321">
    <property type="entry name" value="MFS_MMR_MDR_like"/>
    <property type="match status" value="1"/>
</dbReference>
<comment type="subcellular location">
    <subcellularLocation>
        <location evidence="1">Membrane</location>
        <topology evidence="1">Multi-pass membrane protein</topology>
    </subcellularLocation>
</comment>
<evidence type="ECO:0000313" key="9">
    <source>
        <dbReference type="Proteomes" id="UP001301797"/>
    </source>
</evidence>
<dbReference type="Gene3D" id="1.20.1250.20">
    <property type="entry name" value="MFS general substrate transporter like domains"/>
    <property type="match status" value="1"/>
</dbReference>
<dbReference type="InterPro" id="IPR011701">
    <property type="entry name" value="MFS"/>
</dbReference>
<feature type="transmembrane region" description="Helical" evidence="6">
    <location>
        <begin position="247"/>
        <end position="264"/>
    </location>
</feature>
<dbReference type="PANTHER" id="PTHR42718:SF9">
    <property type="entry name" value="MAJOR FACILITATOR SUPERFAMILY MULTIDRUG TRANSPORTER MFSC"/>
    <property type="match status" value="1"/>
</dbReference>
<dbReference type="RefSeq" id="WP_408669669.1">
    <property type="nucleotide sequence ID" value="NZ_CP043875.1"/>
</dbReference>
<dbReference type="InterPro" id="IPR020846">
    <property type="entry name" value="MFS_dom"/>
</dbReference>
<accession>A0AA97FAK0</accession>
<dbReference type="Gene3D" id="1.20.1720.10">
    <property type="entry name" value="Multidrug resistance protein D"/>
    <property type="match status" value="1"/>
</dbReference>
<dbReference type="InterPro" id="IPR036259">
    <property type="entry name" value="MFS_trans_sf"/>
</dbReference>
<reference evidence="8 9" key="1">
    <citation type="submission" date="2019-09" db="EMBL/GenBank/DDBJ databases">
        <title>The complete genome of Methanoplanus sp. FWC-SCC4.</title>
        <authorList>
            <person name="Chen S.-C."/>
            <person name="Zhou Y.-Z."/>
            <person name="Lai M.-C."/>
        </authorList>
    </citation>
    <scope>NUCLEOTIDE SEQUENCE [LARGE SCALE GENOMIC DNA]</scope>
    <source>
        <strain evidence="8 9">FWC-SCC4</strain>
    </source>
</reference>
<name>A0AA97FAK0_9EURY</name>
<dbReference type="SUPFAM" id="SSF103473">
    <property type="entry name" value="MFS general substrate transporter"/>
    <property type="match status" value="1"/>
</dbReference>
<proteinExistence type="predicted"/>
<evidence type="ECO:0000313" key="8">
    <source>
        <dbReference type="EMBL" id="WOF15429.1"/>
    </source>
</evidence>
<feature type="domain" description="Major facilitator superfamily (MFS) profile" evidence="7">
    <location>
        <begin position="1"/>
        <end position="435"/>
    </location>
</feature>
<evidence type="ECO:0000256" key="4">
    <source>
        <dbReference type="ARBA" id="ARBA00022989"/>
    </source>
</evidence>
<feature type="transmembrane region" description="Helical" evidence="6">
    <location>
        <begin position="78"/>
        <end position="100"/>
    </location>
</feature>
<feature type="transmembrane region" description="Helical" evidence="6">
    <location>
        <begin position="304"/>
        <end position="323"/>
    </location>
</feature>
<dbReference type="Pfam" id="PF07690">
    <property type="entry name" value="MFS_1"/>
    <property type="match status" value="1"/>
</dbReference>
<keyword evidence="3 6" id="KW-0812">Transmembrane</keyword>
<dbReference type="GO" id="GO:0022857">
    <property type="term" value="F:transmembrane transporter activity"/>
    <property type="evidence" value="ECO:0007669"/>
    <property type="project" value="InterPro"/>
</dbReference>
<sequence length="437" mass="47513">MISSIVIANPVIGQTFHLNAQIMGFIIQAHLLGMILSLIPSGKIGNRYGHIKIFAAGCLIFGISSLLCGIALNGEMVVFFRFIQGIGDGMMVASSIVLLTKTYGRGSRGRSLGFFLFSGYSGYITGMTIGTILIENTGWKSIFFIAFPFTILAGLAAFRLFKNFKSPDETNTDKFDIIGLLVFSPSIMLLVLGLSDLTSPYSAFILIPGLTGLVLFGLWENHFENPLINLSLFTNNRLFKYSIAADILYYISIGSITFILSIYLQNEMLISSFSAGFILLPAFLTQAVFSPFAGHISDRIEPKFVTAAGLALIIITLIYYSGIREGTDIITISSFLALSGIGFALFSSPNKNAIMSSVNEDNYGEASGIANTFEQTGNIISISIATSAFTLMLGTSEITSELFLEFTKSMKIIFEFSILICILNIIVCLLRGNVNTK</sequence>
<feature type="transmembrane region" description="Helical" evidence="6">
    <location>
        <begin position="412"/>
        <end position="432"/>
    </location>
</feature>
<dbReference type="Proteomes" id="UP001301797">
    <property type="component" value="Chromosome"/>
</dbReference>
<feature type="transmembrane region" description="Helical" evidence="6">
    <location>
        <begin position="112"/>
        <end position="134"/>
    </location>
</feature>
<keyword evidence="2" id="KW-0813">Transport</keyword>
<evidence type="ECO:0000256" key="1">
    <source>
        <dbReference type="ARBA" id="ARBA00004141"/>
    </source>
</evidence>
<feature type="transmembrane region" description="Helical" evidence="6">
    <location>
        <begin position="140"/>
        <end position="161"/>
    </location>
</feature>
<keyword evidence="4 6" id="KW-1133">Transmembrane helix</keyword>
<feature type="transmembrane region" description="Helical" evidence="6">
    <location>
        <begin position="329"/>
        <end position="346"/>
    </location>
</feature>
<keyword evidence="5 6" id="KW-0472">Membrane</keyword>
<dbReference type="AlphaFoldDB" id="A0AA97FAK0"/>
<evidence type="ECO:0000259" key="7">
    <source>
        <dbReference type="PROSITE" id="PS50850"/>
    </source>
</evidence>
<keyword evidence="9" id="KW-1185">Reference proteome</keyword>
<evidence type="ECO:0000256" key="5">
    <source>
        <dbReference type="ARBA" id="ARBA00023136"/>
    </source>
</evidence>
<dbReference type="GO" id="GO:0016020">
    <property type="term" value="C:membrane"/>
    <property type="evidence" value="ECO:0007669"/>
    <property type="project" value="UniProtKB-SubCell"/>
</dbReference>
<feature type="transmembrane region" description="Helical" evidence="6">
    <location>
        <begin position="177"/>
        <end position="195"/>
    </location>
</feature>
<dbReference type="KEGG" id="mefw:F1737_01405"/>
<feature type="transmembrane region" description="Helical" evidence="6">
    <location>
        <begin position="51"/>
        <end position="72"/>
    </location>
</feature>
<evidence type="ECO:0000256" key="2">
    <source>
        <dbReference type="ARBA" id="ARBA00022448"/>
    </source>
</evidence>
<feature type="transmembrane region" description="Helical" evidence="6">
    <location>
        <begin position="20"/>
        <end position="39"/>
    </location>
</feature>
<dbReference type="GeneID" id="85228785"/>